<dbReference type="EMBL" id="BAAAVT010000001">
    <property type="protein sequence ID" value="GAA3050593.1"/>
    <property type="molecule type" value="Genomic_DNA"/>
</dbReference>
<dbReference type="InterPro" id="IPR009061">
    <property type="entry name" value="DNA-bd_dom_put_sf"/>
</dbReference>
<dbReference type="Proteomes" id="UP001500236">
    <property type="component" value="Unassembled WGS sequence"/>
</dbReference>
<accession>A0ABP6LLL1</accession>
<gene>
    <name evidence="2" type="ORF">GCM10010529_00810</name>
</gene>
<reference evidence="3" key="1">
    <citation type="journal article" date="2019" name="Int. J. Syst. Evol. Microbiol.">
        <title>The Global Catalogue of Microorganisms (GCM) 10K type strain sequencing project: providing services to taxonomists for standard genome sequencing and annotation.</title>
        <authorList>
            <consortium name="The Broad Institute Genomics Platform"/>
            <consortium name="The Broad Institute Genome Sequencing Center for Infectious Disease"/>
            <person name="Wu L."/>
            <person name="Ma J."/>
        </authorList>
    </citation>
    <scope>NUCLEOTIDE SEQUENCE [LARGE SCALE GENOMIC DNA]</scope>
    <source>
        <strain evidence="3">JCM 14309</strain>
    </source>
</reference>
<dbReference type="InterPro" id="IPR010093">
    <property type="entry name" value="SinI_DNA-bd"/>
</dbReference>
<dbReference type="RefSeq" id="WP_344683656.1">
    <property type="nucleotide sequence ID" value="NZ_BAAAVT010000001.1"/>
</dbReference>
<keyword evidence="3" id="KW-1185">Reference proteome</keyword>
<dbReference type="Pfam" id="PF12728">
    <property type="entry name" value="HTH_17"/>
    <property type="match status" value="1"/>
</dbReference>
<sequence>MTTPTRDRVTATPDPVHADEIRELARLLRHNPPAIERQAPCLISPTGERQEIPAEVYRMLTHIVDALSRGQGVSVVPTNAQLTTQQAADHLGVSRPTLVKLLEHGDIPFTKVGRHRRVTLEDLITYEETSRHRRRQALEALTAESVADGTYFSTPDSTSTR</sequence>
<comment type="caution">
    <text evidence="2">The sequence shown here is derived from an EMBL/GenBank/DDBJ whole genome shotgun (WGS) entry which is preliminary data.</text>
</comment>
<evidence type="ECO:0000313" key="3">
    <source>
        <dbReference type="Proteomes" id="UP001500236"/>
    </source>
</evidence>
<evidence type="ECO:0000259" key="1">
    <source>
        <dbReference type="Pfam" id="PF12728"/>
    </source>
</evidence>
<evidence type="ECO:0000313" key="2">
    <source>
        <dbReference type="EMBL" id="GAA3050593.1"/>
    </source>
</evidence>
<protein>
    <recommendedName>
        <fullName evidence="1">Helix-turn-helix domain-containing protein</fullName>
    </recommendedName>
</protein>
<dbReference type="SUPFAM" id="SSF46955">
    <property type="entry name" value="Putative DNA-binding domain"/>
    <property type="match status" value="1"/>
</dbReference>
<name>A0ABP6LLL1_9MICC</name>
<feature type="domain" description="Helix-turn-helix" evidence="1">
    <location>
        <begin position="82"/>
        <end position="127"/>
    </location>
</feature>
<proteinExistence type="predicted"/>
<dbReference type="NCBIfam" id="TIGR01764">
    <property type="entry name" value="excise"/>
    <property type="match status" value="1"/>
</dbReference>
<organism evidence="2 3">
    <name type="scientific">Nesterenkonia aethiopica</name>
    <dbReference type="NCBI Taxonomy" id="269144"/>
    <lineage>
        <taxon>Bacteria</taxon>
        <taxon>Bacillati</taxon>
        <taxon>Actinomycetota</taxon>
        <taxon>Actinomycetes</taxon>
        <taxon>Micrococcales</taxon>
        <taxon>Micrococcaceae</taxon>
        <taxon>Nesterenkonia</taxon>
    </lineage>
</organism>
<dbReference type="InterPro" id="IPR041657">
    <property type="entry name" value="HTH_17"/>
</dbReference>